<dbReference type="STRING" id="471514.AN477_13885"/>
<comment type="caution">
    <text evidence="1">The sequence shown here is derived from an EMBL/GenBank/DDBJ whole genome shotgun (WGS) entry which is preliminary data.</text>
</comment>
<protein>
    <submittedName>
        <fullName evidence="1">Uncharacterized protein</fullName>
    </submittedName>
</protein>
<dbReference type="Proteomes" id="UP000050482">
    <property type="component" value="Unassembled WGS sequence"/>
</dbReference>
<dbReference type="PATRIC" id="fig|471514.4.peg.3465"/>
<keyword evidence="2" id="KW-1185">Reference proteome</keyword>
<sequence>MAKYCPTFSCGHEAEVVLFGREKDRDRKLRWYRENGLCPECYRVKQTAEVALKSEGLPPLTGTDKQVQWAAKIRVDVISYVRNKVSSANNTEEQKDGVTQIFLELCQSRTEAKWWIDNRDEYNTMKLLWPEVIRIAKERQLT</sequence>
<dbReference type="AlphaFoldDB" id="A0A0P9D105"/>
<name>A0A0P9D105_9BACL</name>
<evidence type="ECO:0000313" key="1">
    <source>
        <dbReference type="EMBL" id="KPV43175.1"/>
    </source>
</evidence>
<dbReference type="OrthoDB" id="2667318at2"/>
<proteinExistence type="predicted"/>
<gene>
    <name evidence="1" type="ORF">AN477_13885</name>
</gene>
<dbReference type="RefSeq" id="WP_054969769.1">
    <property type="nucleotide sequence ID" value="NZ_LJCO01000056.1"/>
</dbReference>
<accession>A0A0P9D105</accession>
<organism evidence="1 2">
    <name type="scientific">Alicyclobacillus ferrooxydans</name>
    <dbReference type="NCBI Taxonomy" id="471514"/>
    <lineage>
        <taxon>Bacteria</taxon>
        <taxon>Bacillati</taxon>
        <taxon>Bacillota</taxon>
        <taxon>Bacilli</taxon>
        <taxon>Bacillales</taxon>
        <taxon>Alicyclobacillaceae</taxon>
        <taxon>Alicyclobacillus</taxon>
    </lineage>
</organism>
<evidence type="ECO:0000313" key="2">
    <source>
        <dbReference type="Proteomes" id="UP000050482"/>
    </source>
</evidence>
<dbReference type="EMBL" id="LJCO01000056">
    <property type="protein sequence ID" value="KPV43175.1"/>
    <property type="molecule type" value="Genomic_DNA"/>
</dbReference>
<reference evidence="1 2" key="1">
    <citation type="submission" date="2015-09" db="EMBL/GenBank/DDBJ databases">
        <title>Draft genome sequence of Alicyclobacillus ferrooxydans DSM 22381.</title>
        <authorList>
            <person name="Hemp J."/>
        </authorList>
    </citation>
    <scope>NUCLEOTIDE SEQUENCE [LARGE SCALE GENOMIC DNA]</scope>
    <source>
        <strain evidence="1 2">TC-34</strain>
    </source>
</reference>